<feature type="domain" description="Rod shape-determining protein MreC beta-barrel core" evidence="7">
    <location>
        <begin position="110"/>
        <end position="263"/>
    </location>
</feature>
<evidence type="ECO:0000256" key="2">
    <source>
        <dbReference type="ARBA" id="ARBA00013855"/>
    </source>
</evidence>
<protein>
    <recommendedName>
        <fullName evidence="2 5">Cell shape-determining protein MreC</fullName>
    </recommendedName>
    <alternativeName>
        <fullName evidence="4 5">Cell shape protein MreC</fullName>
    </alternativeName>
</protein>
<organism evidence="8 9">
    <name type="scientific">Enterococcus canis</name>
    <dbReference type="NCBI Taxonomy" id="214095"/>
    <lineage>
        <taxon>Bacteria</taxon>
        <taxon>Bacillati</taxon>
        <taxon>Bacillota</taxon>
        <taxon>Bacilli</taxon>
        <taxon>Lactobacillales</taxon>
        <taxon>Enterococcaceae</taxon>
        <taxon>Enterococcus</taxon>
    </lineage>
</organism>
<dbReference type="PANTHER" id="PTHR34138">
    <property type="entry name" value="CELL SHAPE-DETERMINING PROTEIN MREC"/>
    <property type="match status" value="1"/>
</dbReference>
<comment type="caution">
    <text evidence="8">The sequence shown here is derived from an EMBL/GenBank/DDBJ whole genome shotgun (WGS) entry which is preliminary data.</text>
</comment>
<dbReference type="PANTHER" id="PTHR34138:SF1">
    <property type="entry name" value="CELL SHAPE-DETERMINING PROTEIN MREC"/>
    <property type="match status" value="1"/>
</dbReference>
<dbReference type="GO" id="GO:0008360">
    <property type="term" value="P:regulation of cell shape"/>
    <property type="evidence" value="ECO:0007669"/>
    <property type="project" value="UniProtKB-KW"/>
</dbReference>
<evidence type="ECO:0000256" key="4">
    <source>
        <dbReference type="ARBA" id="ARBA00032089"/>
    </source>
</evidence>
<feature type="coiled-coil region" evidence="6">
    <location>
        <begin position="73"/>
        <end position="100"/>
    </location>
</feature>
<reference evidence="8 9" key="1">
    <citation type="submission" date="2014-12" db="EMBL/GenBank/DDBJ databases">
        <title>Draft genome sequences of 29 type strains of Enterococci.</title>
        <authorList>
            <person name="Zhong Z."/>
            <person name="Sun Z."/>
            <person name="Liu W."/>
            <person name="Zhang W."/>
            <person name="Zhang H."/>
        </authorList>
    </citation>
    <scope>NUCLEOTIDE SEQUENCE [LARGE SCALE GENOMIC DNA]</scope>
    <source>
        <strain evidence="8 9">DSM 17029</strain>
    </source>
</reference>
<evidence type="ECO:0000259" key="7">
    <source>
        <dbReference type="Pfam" id="PF04085"/>
    </source>
</evidence>
<dbReference type="EMBL" id="JXKH01000003">
    <property type="protein sequence ID" value="OJG18783.1"/>
    <property type="molecule type" value="Genomic_DNA"/>
</dbReference>
<keyword evidence="6" id="KW-0175">Coiled coil</keyword>
<dbReference type="Gene3D" id="2.40.10.350">
    <property type="entry name" value="Rod shape-determining protein MreC, domain 2"/>
    <property type="match status" value="1"/>
</dbReference>
<dbReference type="InterPro" id="IPR042177">
    <property type="entry name" value="Cell/Rod_1"/>
</dbReference>
<evidence type="ECO:0000256" key="5">
    <source>
        <dbReference type="PIRNR" id="PIRNR038471"/>
    </source>
</evidence>
<evidence type="ECO:0000256" key="1">
    <source>
        <dbReference type="ARBA" id="ARBA00009369"/>
    </source>
</evidence>
<dbReference type="NCBIfam" id="TIGR00219">
    <property type="entry name" value="mreC"/>
    <property type="match status" value="1"/>
</dbReference>
<proteinExistence type="inferred from homology"/>
<comment type="similarity">
    <text evidence="1 5">Belongs to the MreC family.</text>
</comment>
<dbReference type="InterPro" id="IPR055342">
    <property type="entry name" value="MreC_beta-barrel_core"/>
</dbReference>
<comment type="function">
    <text evidence="5">Involved in formation and maintenance of cell shape.</text>
</comment>
<dbReference type="InterPro" id="IPR042175">
    <property type="entry name" value="Cell/Rod_MreC_2"/>
</dbReference>
<dbReference type="Gene3D" id="2.40.10.340">
    <property type="entry name" value="Rod shape-determining protein MreC, domain 1"/>
    <property type="match status" value="1"/>
</dbReference>
<evidence type="ECO:0000256" key="6">
    <source>
        <dbReference type="SAM" id="Coils"/>
    </source>
</evidence>
<name>A0A1L8RGD9_9ENTE</name>
<keyword evidence="3 5" id="KW-0133">Cell shape</keyword>
<sequence>MIIVVAVITVTAAQRAKDNKNNLVQSVANDTVGLIDKGLSYPVKFVQNAVSSVGDLINTYQENKDLKAKIDSYDEAVIKNKNYEKEIDQLKQELELNETLTSYDKVTANVITRSPDTWQDMLIVDRGSKDGIEVNMAVMSQKGLIGRVIEVNALSSKVELLTSANQNANHFPVRISSKDGNAYGLLKSYDEDHQAFVVSQLTGNTDLKKGDVVQTSGLGGNSPADLLIGTVEEIKPDKFGLERQVYVKPYSELYDISVVTIVKRLVEDGQ</sequence>
<accession>A0A1L8RGD9</accession>
<dbReference type="AlphaFoldDB" id="A0A1L8RGD9"/>
<dbReference type="Proteomes" id="UP000181884">
    <property type="component" value="Unassembled WGS sequence"/>
</dbReference>
<keyword evidence="9" id="KW-1185">Reference proteome</keyword>
<dbReference type="PIRSF" id="PIRSF038471">
    <property type="entry name" value="MreC"/>
    <property type="match status" value="1"/>
</dbReference>
<evidence type="ECO:0000313" key="9">
    <source>
        <dbReference type="Proteomes" id="UP000181884"/>
    </source>
</evidence>
<evidence type="ECO:0000313" key="8">
    <source>
        <dbReference type="EMBL" id="OJG18783.1"/>
    </source>
</evidence>
<dbReference type="STRING" id="214095.RU97_GL001401"/>
<dbReference type="GO" id="GO:0005886">
    <property type="term" value="C:plasma membrane"/>
    <property type="evidence" value="ECO:0007669"/>
    <property type="project" value="TreeGrafter"/>
</dbReference>
<dbReference type="Pfam" id="PF04085">
    <property type="entry name" value="MreC"/>
    <property type="match status" value="1"/>
</dbReference>
<evidence type="ECO:0000256" key="3">
    <source>
        <dbReference type="ARBA" id="ARBA00022960"/>
    </source>
</evidence>
<dbReference type="InterPro" id="IPR007221">
    <property type="entry name" value="MreC"/>
</dbReference>
<gene>
    <name evidence="8" type="ORF">RU97_GL001401</name>
</gene>